<reference evidence="6 7" key="1">
    <citation type="journal article" date="2015" name="G3 (Bethesda)">
        <title>Insights into Ongoing Evolution of the Hexachlorocyclohexane Catabolic Pathway from Comparative Genomics of Ten Sphingomonadaceae Strains.</title>
        <authorList>
            <person name="Pearce S.L."/>
            <person name="Oakeshott J.G."/>
            <person name="Pandey G."/>
        </authorList>
    </citation>
    <scope>NUCLEOTIDE SEQUENCE [LARGE SCALE GENOMIC DNA]</scope>
    <source>
        <strain evidence="6 7">LL01</strain>
    </source>
</reference>
<dbReference type="SUPFAM" id="SSF53720">
    <property type="entry name" value="ALDH-like"/>
    <property type="match status" value="1"/>
</dbReference>
<comment type="caution">
    <text evidence="6">The sequence shown here is derived from an EMBL/GenBank/DDBJ whole genome shotgun (WGS) entry which is preliminary data.</text>
</comment>
<protein>
    <submittedName>
        <fullName evidence="6">Succinate-semialdehyde dehdyrogenase</fullName>
        <ecNumber evidence="6">1.2.1.16</ecNumber>
    </submittedName>
</protein>
<evidence type="ECO:0000256" key="1">
    <source>
        <dbReference type="ARBA" id="ARBA00009986"/>
    </source>
</evidence>
<dbReference type="NCBIfam" id="TIGR01780">
    <property type="entry name" value="SSADH"/>
    <property type="match status" value="1"/>
</dbReference>
<dbReference type="GO" id="GO:0004777">
    <property type="term" value="F:succinate-semialdehyde dehydrogenase (NAD+) activity"/>
    <property type="evidence" value="ECO:0007669"/>
    <property type="project" value="TreeGrafter"/>
</dbReference>
<dbReference type="Pfam" id="PF00171">
    <property type="entry name" value="Aldedh"/>
    <property type="match status" value="1"/>
</dbReference>
<comment type="similarity">
    <text evidence="1 4">Belongs to the aldehyde dehydrogenase family.</text>
</comment>
<dbReference type="Gene3D" id="3.40.309.10">
    <property type="entry name" value="Aldehyde Dehydrogenase, Chain A, domain 2"/>
    <property type="match status" value="1"/>
</dbReference>
<dbReference type="InterPro" id="IPR010102">
    <property type="entry name" value="Succ_semiAld_DH"/>
</dbReference>
<keyword evidence="2 4" id="KW-0560">Oxidoreductase</keyword>
<dbReference type="PROSITE" id="PS00687">
    <property type="entry name" value="ALDEHYDE_DEHYDR_GLU"/>
    <property type="match status" value="1"/>
</dbReference>
<evidence type="ECO:0000256" key="4">
    <source>
        <dbReference type="RuleBase" id="RU003345"/>
    </source>
</evidence>
<feature type="domain" description="Aldehyde dehydrogenase" evidence="5">
    <location>
        <begin position="27"/>
        <end position="478"/>
    </location>
</feature>
<evidence type="ECO:0000313" key="6">
    <source>
        <dbReference type="EMBL" id="KMS58233.1"/>
    </source>
</evidence>
<dbReference type="EC" id="1.2.1.16" evidence="6"/>
<dbReference type="CDD" id="cd07103">
    <property type="entry name" value="ALDH_F5_SSADH_GabD"/>
    <property type="match status" value="1"/>
</dbReference>
<dbReference type="PANTHER" id="PTHR43353:SF5">
    <property type="entry name" value="SUCCINATE-SEMIALDEHYDE DEHYDROGENASE, MITOCHONDRIAL"/>
    <property type="match status" value="1"/>
</dbReference>
<dbReference type="Proteomes" id="UP000052232">
    <property type="component" value="Unassembled WGS sequence"/>
</dbReference>
<dbReference type="GO" id="GO:0005829">
    <property type="term" value="C:cytosol"/>
    <property type="evidence" value="ECO:0007669"/>
    <property type="project" value="TreeGrafter"/>
</dbReference>
<gene>
    <name evidence="6" type="primary">gabD</name>
    <name evidence="6" type="ORF">V473_08820</name>
</gene>
<evidence type="ECO:0000256" key="2">
    <source>
        <dbReference type="ARBA" id="ARBA00023002"/>
    </source>
</evidence>
<proteinExistence type="inferred from homology"/>
<dbReference type="PROSITE" id="PS00070">
    <property type="entry name" value="ALDEHYDE_DEHYDR_CYS"/>
    <property type="match status" value="1"/>
</dbReference>
<evidence type="ECO:0000256" key="3">
    <source>
        <dbReference type="PROSITE-ProRule" id="PRU10007"/>
    </source>
</evidence>
<organism evidence="6 7">
    <name type="scientific">Sphingobium cupriresistens LL01</name>
    <dbReference type="NCBI Taxonomy" id="1420583"/>
    <lineage>
        <taxon>Bacteria</taxon>
        <taxon>Pseudomonadati</taxon>
        <taxon>Pseudomonadota</taxon>
        <taxon>Alphaproteobacteria</taxon>
        <taxon>Sphingomonadales</taxon>
        <taxon>Sphingomonadaceae</taxon>
        <taxon>Sphingobium</taxon>
    </lineage>
</organism>
<dbReference type="InterPro" id="IPR015590">
    <property type="entry name" value="Aldehyde_DH_dom"/>
</dbReference>
<dbReference type="Gene3D" id="3.40.605.10">
    <property type="entry name" value="Aldehyde Dehydrogenase, Chain A, domain 1"/>
    <property type="match status" value="1"/>
</dbReference>
<evidence type="ECO:0000259" key="5">
    <source>
        <dbReference type="Pfam" id="PF00171"/>
    </source>
</evidence>
<name>A0A0J7Y487_9SPHN</name>
<dbReference type="AlphaFoldDB" id="A0A0J7Y487"/>
<evidence type="ECO:0000313" key="7">
    <source>
        <dbReference type="Proteomes" id="UP000052232"/>
    </source>
</evidence>
<dbReference type="STRING" id="1420583.V473_08820"/>
<dbReference type="FunFam" id="3.40.605.10:FF:000005">
    <property type="entry name" value="Succinate-semialdehyde dehydrogenase I"/>
    <property type="match status" value="1"/>
</dbReference>
<feature type="active site" evidence="3">
    <location>
        <position position="255"/>
    </location>
</feature>
<dbReference type="InterPro" id="IPR016161">
    <property type="entry name" value="Ald_DH/histidinol_DH"/>
</dbReference>
<dbReference type="InterPro" id="IPR050740">
    <property type="entry name" value="Aldehyde_DH_Superfamily"/>
</dbReference>
<dbReference type="GO" id="GO:0009450">
    <property type="term" value="P:gamma-aminobutyric acid catabolic process"/>
    <property type="evidence" value="ECO:0007669"/>
    <property type="project" value="InterPro"/>
</dbReference>
<accession>A0A0J7Y487</accession>
<dbReference type="EMBL" id="JACT01000001">
    <property type="protein sequence ID" value="KMS58233.1"/>
    <property type="molecule type" value="Genomic_DNA"/>
</dbReference>
<dbReference type="PANTHER" id="PTHR43353">
    <property type="entry name" value="SUCCINATE-SEMIALDEHYDE DEHYDROGENASE, MITOCHONDRIAL"/>
    <property type="match status" value="1"/>
</dbReference>
<keyword evidence="7" id="KW-1185">Reference proteome</keyword>
<sequence length="490" mass="51794">MDARAFPSQLKREACLIGGQWVTNGAWINVDDPATGLIIGKVPLMGEPEALAAIDAAQSALPHWSALAAHERASLLRKFAQLMLDQADALANLLSEEQGKPHSEAIGEIHYAASYLDWFSEEAKRLYGEIVPGHHRDKRIFVLRQPIGVIAAITPWNFPAAMVTRKIGPALAAGCTVVLKPAEQTPFSALAIGALAQEAGLPAGVLNIVTGDPLNIGSALTDSPAVRKLSFTGSTTTGAKLMAQCAPTIKKLGLELGGNAPFIVFDDADIPAAVEGAIASKFRNAGQTCVCTNRFFIQRGIYDRFAAHFIEATKELVVAPASDPSSQIGPLIDQRAIAKVKTHIADAVSKGAQVAAGGTSHPQGNNFFFPTVLTHATTEMKVMHEETFGPLAALAAFDAEKDIIEAANASPFGLAAYIYTRDISRAWRVSEALETGMVGINTGLISTAVAPFGGVKASGLGREGGRLGIEDYLETKYVCLQFDEPASSLL</sequence>
<dbReference type="InterPro" id="IPR016163">
    <property type="entry name" value="Ald_DH_C"/>
</dbReference>
<dbReference type="InterPro" id="IPR016162">
    <property type="entry name" value="Ald_DH_N"/>
</dbReference>
<dbReference type="PATRIC" id="fig|1420583.3.peg.1772"/>
<dbReference type="InterPro" id="IPR016160">
    <property type="entry name" value="Ald_DH_CS_CYS"/>
</dbReference>
<dbReference type="InterPro" id="IPR029510">
    <property type="entry name" value="Ald_DH_CS_GLU"/>
</dbReference>
<dbReference type="FunFam" id="3.40.309.10:FF:000004">
    <property type="entry name" value="Succinate-semialdehyde dehydrogenase I"/>
    <property type="match status" value="1"/>
</dbReference>